<feature type="domain" description="Major facilitator superfamily (MFS) profile" evidence="7">
    <location>
        <begin position="60"/>
        <end position="486"/>
    </location>
</feature>
<reference evidence="8" key="1">
    <citation type="journal article" date="2021" name="Nat. Commun.">
        <title>Genetic determinants of endophytism in the Arabidopsis root mycobiome.</title>
        <authorList>
            <person name="Mesny F."/>
            <person name="Miyauchi S."/>
            <person name="Thiergart T."/>
            <person name="Pickel B."/>
            <person name="Atanasova L."/>
            <person name="Karlsson M."/>
            <person name="Huettel B."/>
            <person name="Barry K.W."/>
            <person name="Haridas S."/>
            <person name="Chen C."/>
            <person name="Bauer D."/>
            <person name="Andreopoulos W."/>
            <person name="Pangilinan J."/>
            <person name="LaButti K."/>
            <person name="Riley R."/>
            <person name="Lipzen A."/>
            <person name="Clum A."/>
            <person name="Drula E."/>
            <person name="Henrissat B."/>
            <person name="Kohler A."/>
            <person name="Grigoriev I.V."/>
            <person name="Martin F.M."/>
            <person name="Hacquard S."/>
        </authorList>
    </citation>
    <scope>NUCLEOTIDE SEQUENCE</scope>
    <source>
        <strain evidence="8">MPI-CAGE-AT-0147</strain>
    </source>
</reference>
<dbReference type="InterPro" id="IPR020846">
    <property type="entry name" value="MFS_dom"/>
</dbReference>
<dbReference type="OrthoDB" id="2585655at2759"/>
<evidence type="ECO:0000256" key="3">
    <source>
        <dbReference type="ARBA" id="ARBA00022989"/>
    </source>
</evidence>
<sequence length="494" mass="54553">MAATDKPEEQYVENGHNDDAMSTAHRDFLLKHHGTVELDPMPSMEEADPLNWPKHKKIINLIIIAFHAMMATFTAAAIQSAYVDIAADLNVSVQRATYLTSLVIAIIGAAPLLWRPLSHVYGRRPIFLLSLSCSAICNVGCALSPSYGTMGLCRALTAFFISPAASIGSAVVSETFFSNQRGRYIGIWTAMVTLGVPVAPFIFGFVALRVGYRWIYWILAMINAVQLVVYFFFGPETRYIPGQKSNKPSSALHRYVGFSRIDPTPLKFRDFVQPLFFITRLCVVIPAIAHSMVFLWGSVVITIEIPQLYPEKFGFNTQQVGLQNVGPIVGTILGEQIGGVLSDRWMWLRQRKGVTPRPEFRLWVSYFGHLLTICGVVVFLVQTERASDTWNPTPIIGAAIAGAGNQIVTTVMMTYAVDCYRPDAAGIGVFITLVRQTWGFIGPFWFPELLENVGLAPSAGVATAMIVGATMIPTALLQWKGYGWRRQSKSGTDE</sequence>
<dbReference type="PANTHER" id="PTHR23502">
    <property type="entry name" value="MAJOR FACILITATOR SUPERFAMILY"/>
    <property type="match status" value="1"/>
</dbReference>
<dbReference type="FunFam" id="1.20.1250.20:FF:000318">
    <property type="entry name" value="MFS multidrug transporter, putative"/>
    <property type="match status" value="1"/>
</dbReference>
<organism evidence="8 9">
    <name type="scientific">Dactylonectria macrodidyma</name>
    <dbReference type="NCBI Taxonomy" id="307937"/>
    <lineage>
        <taxon>Eukaryota</taxon>
        <taxon>Fungi</taxon>
        <taxon>Dikarya</taxon>
        <taxon>Ascomycota</taxon>
        <taxon>Pezizomycotina</taxon>
        <taxon>Sordariomycetes</taxon>
        <taxon>Hypocreomycetidae</taxon>
        <taxon>Hypocreales</taxon>
        <taxon>Nectriaceae</taxon>
        <taxon>Dactylonectria</taxon>
    </lineage>
</organism>
<keyword evidence="5" id="KW-0325">Glycoprotein</keyword>
<dbReference type="EMBL" id="JAGMUV010000009">
    <property type="protein sequence ID" value="KAH7143730.1"/>
    <property type="molecule type" value="Genomic_DNA"/>
</dbReference>
<feature type="transmembrane region" description="Helical" evidence="6">
    <location>
        <begin position="458"/>
        <end position="479"/>
    </location>
</feature>
<dbReference type="Pfam" id="PF07690">
    <property type="entry name" value="MFS_1"/>
    <property type="match status" value="1"/>
</dbReference>
<dbReference type="Proteomes" id="UP000738349">
    <property type="component" value="Unassembled WGS sequence"/>
</dbReference>
<dbReference type="GO" id="GO:0005886">
    <property type="term" value="C:plasma membrane"/>
    <property type="evidence" value="ECO:0007669"/>
    <property type="project" value="TreeGrafter"/>
</dbReference>
<keyword evidence="4 6" id="KW-0472">Membrane</keyword>
<feature type="transmembrane region" description="Helical" evidence="6">
    <location>
        <begin position="184"/>
        <end position="208"/>
    </location>
</feature>
<dbReference type="Gene3D" id="1.20.1250.20">
    <property type="entry name" value="MFS general substrate transporter like domains"/>
    <property type="match status" value="1"/>
</dbReference>
<feature type="transmembrane region" description="Helical" evidence="6">
    <location>
        <begin position="362"/>
        <end position="383"/>
    </location>
</feature>
<evidence type="ECO:0000313" key="8">
    <source>
        <dbReference type="EMBL" id="KAH7143730.1"/>
    </source>
</evidence>
<dbReference type="PROSITE" id="PS50850">
    <property type="entry name" value="MFS"/>
    <property type="match status" value="1"/>
</dbReference>
<feature type="transmembrane region" description="Helical" evidence="6">
    <location>
        <begin position="395"/>
        <end position="417"/>
    </location>
</feature>
<dbReference type="AlphaFoldDB" id="A0A9P9J2E2"/>
<evidence type="ECO:0000256" key="5">
    <source>
        <dbReference type="ARBA" id="ARBA00023180"/>
    </source>
</evidence>
<accession>A0A9P9J2E2</accession>
<dbReference type="InterPro" id="IPR011701">
    <property type="entry name" value="MFS"/>
</dbReference>
<feature type="transmembrane region" description="Helical" evidence="6">
    <location>
        <begin position="424"/>
        <end position="446"/>
    </location>
</feature>
<proteinExistence type="predicted"/>
<protein>
    <submittedName>
        <fullName evidence="8">Major facilitator superfamily domain-containing protein</fullName>
    </submittedName>
</protein>
<keyword evidence="9" id="KW-1185">Reference proteome</keyword>
<dbReference type="SUPFAM" id="SSF103473">
    <property type="entry name" value="MFS general substrate transporter"/>
    <property type="match status" value="1"/>
</dbReference>
<evidence type="ECO:0000313" key="9">
    <source>
        <dbReference type="Proteomes" id="UP000738349"/>
    </source>
</evidence>
<comment type="caution">
    <text evidence="8">The sequence shown here is derived from an EMBL/GenBank/DDBJ whole genome shotgun (WGS) entry which is preliminary data.</text>
</comment>
<comment type="subcellular location">
    <subcellularLocation>
        <location evidence="1">Membrane</location>
        <topology evidence="1">Multi-pass membrane protein</topology>
    </subcellularLocation>
</comment>
<name>A0A9P9J2E2_9HYPO</name>
<feature type="transmembrane region" description="Helical" evidence="6">
    <location>
        <begin position="277"/>
        <end position="301"/>
    </location>
</feature>
<dbReference type="InterPro" id="IPR036259">
    <property type="entry name" value="MFS_trans_sf"/>
</dbReference>
<evidence type="ECO:0000256" key="1">
    <source>
        <dbReference type="ARBA" id="ARBA00004141"/>
    </source>
</evidence>
<feature type="transmembrane region" description="Helical" evidence="6">
    <location>
        <begin position="321"/>
        <end position="341"/>
    </location>
</feature>
<gene>
    <name evidence="8" type="ORF">EDB81DRAFT_690445</name>
</gene>
<feature type="transmembrane region" description="Helical" evidence="6">
    <location>
        <begin position="95"/>
        <end position="114"/>
    </location>
</feature>
<feature type="transmembrane region" description="Helical" evidence="6">
    <location>
        <begin position="58"/>
        <end position="83"/>
    </location>
</feature>
<feature type="transmembrane region" description="Helical" evidence="6">
    <location>
        <begin position="154"/>
        <end position="172"/>
    </location>
</feature>
<evidence type="ECO:0000256" key="2">
    <source>
        <dbReference type="ARBA" id="ARBA00022692"/>
    </source>
</evidence>
<dbReference type="GO" id="GO:0022857">
    <property type="term" value="F:transmembrane transporter activity"/>
    <property type="evidence" value="ECO:0007669"/>
    <property type="project" value="InterPro"/>
</dbReference>
<feature type="transmembrane region" description="Helical" evidence="6">
    <location>
        <begin position="214"/>
        <end position="233"/>
    </location>
</feature>
<evidence type="ECO:0000259" key="7">
    <source>
        <dbReference type="PROSITE" id="PS50850"/>
    </source>
</evidence>
<evidence type="ECO:0000256" key="6">
    <source>
        <dbReference type="SAM" id="Phobius"/>
    </source>
</evidence>
<keyword evidence="2 6" id="KW-0812">Transmembrane</keyword>
<evidence type="ECO:0000256" key="4">
    <source>
        <dbReference type="ARBA" id="ARBA00023136"/>
    </source>
</evidence>
<dbReference type="PANTHER" id="PTHR23502:SF2">
    <property type="entry name" value="TRANSPORTER, PUTATIVE (AFU_ORTHOLOGUE AFUA_2G08910)-RELATED"/>
    <property type="match status" value="1"/>
</dbReference>
<keyword evidence="3 6" id="KW-1133">Transmembrane helix</keyword>
<feature type="transmembrane region" description="Helical" evidence="6">
    <location>
        <begin position="126"/>
        <end position="148"/>
    </location>
</feature>